<keyword evidence="5" id="KW-1185">Reference proteome</keyword>
<dbReference type="Pfam" id="PF00172">
    <property type="entry name" value="Zn_clus"/>
    <property type="match status" value="1"/>
</dbReference>
<proteinExistence type="predicted"/>
<reference evidence="4 5" key="1">
    <citation type="journal article" date="2024" name="IMA Fungus">
        <title>IMA Genome - F19 : A genome assembly and annotation guide to empower mycologists, including annotated draft genome sequences of Ceratocystis pirilliformis, Diaporthe australafricana, Fusarium ophioides, Paecilomyces lecythidis, and Sporothrix stenoceras.</title>
        <authorList>
            <person name="Aylward J."/>
            <person name="Wilson A.M."/>
            <person name="Visagie C.M."/>
            <person name="Spraker J."/>
            <person name="Barnes I."/>
            <person name="Buitendag C."/>
            <person name="Ceriani C."/>
            <person name="Del Mar Angel L."/>
            <person name="du Plessis D."/>
            <person name="Fuchs T."/>
            <person name="Gasser K."/>
            <person name="Kramer D."/>
            <person name="Li W."/>
            <person name="Munsamy K."/>
            <person name="Piso A."/>
            <person name="Price J.L."/>
            <person name="Sonnekus B."/>
            <person name="Thomas C."/>
            <person name="van der Nest A."/>
            <person name="van Dijk A."/>
            <person name="van Heerden A."/>
            <person name="van Vuuren N."/>
            <person name="Yilmaz N."/>
            <person name="Duong T.A."/>
            <person name="van der Merwe N.A."/>
            <person name="Wingfield M.J."/>
            <person name="Wingfield B.D."/>
        </authorList>
    </citation>
    <scope>NUCLEOTIDE SEQUENCE [LARGE SCALE GENOMIC DNA]</scope>
    <source>
        <strain evidence="4 5">CMW 12675</strain>
    </source>
</reference>
<name>A0ABR3ZM23_9PEZI</name>
<dbReference type="Pfam" id="PF11951">
    <property type="entry name" value="Fungal_trans_2"/>
    <property type="match status" value="1"/>
</dbReference>
<organism evidence="4 5">
    <name type="scientific">Ceratocystis pirilliformis</name>
    <dbReference type="NCBI Taxonomy" id="259994"/>
    <lineage>
        <taxon>Eukaryota</taxon>
        <taxon>Fungi</taxon>
        <taxon>Dikarya</taxon>
        <taxon>Ascomycota</taxon>
        <taxon>Pezizomycotina</taxon>
        <taxon>Sordariomycetes</taxon>
        <taxon>Hypocreomycetidae</taxon>
        <taxon>Microascales</taxon>
        <taxon>Ceratocystidaceae</taxon>
        <taxon>Ceratocystis</taxon>
    </lineage>
</organism>
<feature type="domain" description="Zn(2)-C6 fungal-type" evidence="3">
    <location>
        <begin position="117"/>
        <end position="147"/>
    </location>
</feature>
<sequence length="466" mass="51972">MPRDIVREAQLAELRQTWVKLENAVSQPLETNHFLLMADHHLHQQQQQQSSPPPTSTPKPAASSTPLPATVASATGLSRASASTPPPASGSGNTTASGSGSAVLGVSRRTHPKSRTGCRTCKIRKIKCDEERPSCRNCIKHGVTCPYITPSSSATTPSGTISAAASPIPASLLLPHGLSGLHGDHDLNLVDLELLHNFTTSTYATLSSDPSVRNVWRITVARFGVQCEYVMRSILAVSALHIAHHKPQKRDFYFSRALAYHQLASRAATPLMTSLATSNEGWDEAFPPWIFLLSGSKSLICLSSMRIEEYDGPLSPLFIHGKRRWDMYYDRKCSPTLQREISELEQRITSTVMDPVARTIYVSIIHDLARNIKAFKSTDVPYMPDITDPFVWVYSDLGPFLVHLRAQTQESIVIMAHFAVMIRSLENHWWLEGWSFLLLAKAWDMLDEEHKLWIQWPLEQVGWIPP</sequence>
<feature type="compositionally biased region" description="Low complexity" evidence="2">
    <location>
        <begin position="58"/>
        <end position="107"/>
    </location>
</feature>
<keyword evidence="1" id="KW-0539">Nucleus</keyword>
<dbReference type="PANTHER" id="PTHR47784:SF5">
    <property type="entry name" value="STEROL UPTAKE CONTROL PROTEIN 2"/>
    <property type="match status" value="1"/>
</dbReference>
<evidence type="ECO:0000256" key="2">
    <source>
        <dbReference type="SAM" id="MobiDB-lite"/>
    </source>
</evidence>
<dbReference type="InterPro" id="IPR021858">
    <property type="entry name" value="Fun_TF"/>
</dbReference>
<dbReference type="InterPro" id="IPR001138">
    <property type="entry name" value="Zn2Cys6_DnaBD"/>
</dbReference>
<accession>A0ABR3ZM23</accession>
<dbReference type="CDD" id="cd00067">
    <property type="entry name" value="GAL4"/>
    <property type="match status" value="1"/>
</dbReference>
<feature type="region of interest" description="Disordered" evidence="2">
    <location>
        <begin position="42"/>
        <end position="116"/>
    </location>
</feature>
<protein>
    <recommendedName>
        <fullName evidence="3">Zn(2)-C6 fungal-type domain-containing protein</fullName>
    </recommendedName>
</protein>
<dbReference type="Gene3D" id="4.10.240.10">
    <property type="entry name" value="Zn(2)-C6 fungal-type DNA-binding domain"/>
    <property type="match status" value="1"/>
</dbReference>
<dbReference type="EMBL" id="JAWDJO010000006">
    <property type="protein sequence ID" value="KAL1901312.1"/>
    <property type="molecule type" value="Genomic_DNA"/>
</dbReference>
<dbReference type="PROSITE" id="PS50048">
    <property type="entry name" value="ZN2_CY6_FUNGAL_2"/>
    <property type="match status" value="1"/>
</dbReference>
<dbReference type="SUPFAM" id="SSF57701">
    <property type="entry name" value="Zn2/Cys6 DNA-binding domain"/>
    <property type="match status" value="1"/>
</dbReference>
<dbReference type="PRINTS" id="PR00755">
    <property type="entry name" value="AFLATOXINBRP"/>
</dbReference>
<evidence type="ECO:0000259" key="3">
    <source>
        <dbReference type="PROSITE" id="PS50048"/>
    </source>
</evidence>
<dbReference type="InterPro" id="IPR053157">
    <property type="entry name" value="Sterol_Uptake_Regulator"/>
</dbReference>
<dbReference type="Proteomes" id="UP001583280">
    <property type="component" value="Unassembled WGS sequence"/>
</dbReference>
<dbReference type="PROSITE" id="PS00463">
    <property type="entry name" value="ZN2_CY6_FUNGAL_1"/>
    <property type="match status" value="1"/>
</dbReference>
<evidence type="ECO:0000313" key="4">
    <source>
        <dbReference type="EMBL" id="KAL1901312.1"/>
    </source>
</evidence>
<evidence type="ECO:0000256" key="1">
    <source>
        <dbReference type="ARBA" id="ARBA00023242"/>
    </source>
</evidence>
<comment type="caution">
    <text evidence="4">The sequence shown here is derived from an EMBL/GenBank/DDBJ whole genome shotgun (WGS) entry which is preliminary data.</text>
</comment>
<evidence type="ECO:0000313" key="5">
    <source>
        <dbReference type="Proteomes" id="UP001583280"/>
    </source>
</evidence>
<gene>
    <name evidence="4" type="ORF">Cpir12675_000545</name>
</gene>
<dbReference type="InterPro" id="IPR036864">
    <property type="entry name" value="Zn2-C6_fun-type_DNA-bd_sf"/>
</dbReference>
<dbReference type="SMART" id="SM00066">
    <property type="entry name" value="GAL4"/>
    <property type="match status" value="1"/>
</dbReference>
<dbReference type="PANTHER" id="PTHR47784">
    <property type="entry name" value="STEROL UPTAKE CONTROL PROTEIN 2"/>
    <property type="match status" value="1"/>
</dbReference>